<dbReference type="EMBL" id="JPDN02000009">
    <property type="protein sequence ID" value="PON27682.1"/>
    <property type="molecule type" value="Genomic_DNA"/>
</dbReference>
<dbReference type="GO" id="GO:0006654">
    <property type="term" value="P:phosphatidic acid biosynthetic process"/>
    <property type="evidence" value="ECO:0007669"/>
    <property type="project" value="TreeGrafter"/>
</dbReference>
<dbReference type="InterPro" id="IPR002347">
    <property type="entry name" value="SDR_fam"/>
</dbReference>
<sequence length="538" mass="57939">MARRRWWTPTPLLILSLLTPAAVATVFPDFSFYPSSAQPCLTQAGDTSKCSGATVADLNECLCGNENNFIILAAQCIGKSDASDAVSVYQTLVSASKQQSEELHPMLPHGEDGRQSVPLAISASDPMLQPTPSPGSNGSFPAEVKHASWVSSLQSPDPYRYSAAAYDASQGVYQGPYAPPGPTIVELPPDSTPNPNPNATNHNAEGMVFEMDGAQHQHHAMPAEVPGDVPCDGNSWQPILGNLIRSPTDAAGASCSPGGIGNALAREFHRRGLHVIATARNPEVLRELESLGMSAVQLDVTNQDSLNRAKHDVAQITGGRLDILVNNAGRTHTIPALDIEIDDVRQTYETNVFGPMFTVQAFAEQLIAARGLVVNISSTSSVSSYIFGSVYASSKAAINSWSRILRLELQPFNVRVMVAMAGTIKSQITSHGHRSLPTTSLYRPVDDYFQRRLVFSQNNATMPTETFAKKLVSAALRGEGWFGGLIGGTPDWFWAGGLSTKVWLTTLVPSKFAEWAFGVFFGISNLKKRLAEARSKQD</sequence>
<dbReference type="InterPro" id="IPR036291">
    <property type="entry name" value="NAD(P)-bd_dom_sf"/>
</dbReference>
<feature type="chain" id="PRO_5015185744" evidence="4">
    <location>
        <begin position="25"/>
        <end position="538"/>
    </location>
</feature>
<dbReference type="GO" id="GO:0000140">
    <property type="term" value="F:acylglycerone-phosphate reductase (NADP+) activity"/>
    <property type="evidence" value="ECO:0007669"/>
    <property type="project" value="TreeGrafter"/>
</dbReference>
<dbReference type="PRINTS" id="PR00081">
    <property type="entry name" value="GDHRDH"/>
</dbReference>
<protein>
    <submittedName>
        <fullName evidence="5">Uncharacterized protein</fullName>
    </submittedName>
</protein>
<dbReference type="Proteomes" id="UP000054821">
    <property type="component" value="Unassembled WGS sequence"/>
</dbReference>
<evidence type="ECO:0000256" key="2">
    <source>
        <dbReference type="ARBA" id="ARBA00022857"/>
    </source>
</evidence>
<dbReference type="GO" id="GO:0005783">
    <property type="term" value="C:endoplasmic reticulum"/>
    <property type="evidence" value="ECO:0007669"/>
    <property type="project" value="TreeGrafter"/>
</dbReference>
<dbReference type="GO" id="GO:0005811">
    <property type="term" value="C:lipid droplet"/>
    <property type="evidence" value="ECO:0007669"/>
    <property type="project" value="TreeGrafter"/>
</dbReference>
<dbReference type="Gene3D" id="3.40.50.720">
    <property type="entry name" value="NAD(P)-binding Rossmann-like Domain"/>
    <property type="match status" value="1"/>
</dbReference>
<evidence type="ECO:0000313" key="6">
    <source>
        <dbReference type="Proteomes" id="UP000054821"/>
    </source>
</evidence>
<dbReference type="PRINTS" id="PR00080">
    <property type="entry name" value="SDRFAMILY"/>
</dbReference>
<dbReference type="RefSeq" id="XP_024406047.1">
    <property type="nucleotide sequence ID" value="XM_024549209.1"/>
</dbReference>
<dbReference type="InterPro" id="IPR020904">
    <property type="entry name" value="Sc_DH/Rdtase_CS"/>
</dbReference>
<organism evidence="5 6">
    <name type="scientific">Trichoderma gamsii</name>
    <dbReference type="NCBI Taxonomy" id="398673"/>
    <lineage>
        <taxon>Eukaryota</taxon>
        <taxon>Fungi</taxon>
        <taxon>Dikarya</taxon>
        <taxon>Ascomycota</taxon>
        <taxon>Pezizomycotina</taxon>
        <taxon>Sordariomycetes</taxon>
        <taxon>Hypocreomycetidae</taxon>
        <taxon>Hypocreales</taxon>
        <taxon>Hypocreaceae</taxon>
        <taxon>Trichoderma</taxon>
    </lineage>
</organism>
<dbReference type="PANTHER" id="PTHR44169:SF6">
    <property type="entry name" value="NADPH-DEPENDENT 1-ACYLDIHYDROXYACETONE PHOSPHATE REDUCTASE"/>
    <property type="match status" value="1"/>
</dbReference>
<dbReference type="GO" id="GO:0004806">
    <property type="term" value="F:triacylglycerol lipase activity"/>
    <property type="evidence" value="ECO:0007669"/>
    <property type="project" value="TreeGrafter"/>
</dbReference>
<evidence type="ECO:0000313" key="5">
    <source>
        <dbReference type="EMBL" id="PON27682.1"/>
    </source>
</evidence>
<dbReference type="AlphaFoldDB" id="A0A2P4ZTS7"/>
<evidence type="ECO:0000256" key="4">
    <source>
        <dbReference type="SAM" id="SignalP"/>
    </source>
</evidence>
<keyword evidence="3" id="KW-0560">Oxidoreductase</keyword>
<dbReference type="PANTHER" id="PTHR44169">
    <property type="entry name" value="NADPH-DEPENDENT 1-ACYLDIHYDROXYACETONE PHOSPHATE REDUCTASE"/>
    <property type="match status" value="1"/>
</dbReference>
<keyword evidence="6" id="KW-1185">Reference proteome</keyword>
<reference evidence="5 6" key="1">
    <citation type="journal article" date="2016" name="Genome Announc.">
        <title>Draft Whole-Genome Sequence of Trichoderma gamsii T6085, a Promising Biocontrol Agent of Fusarium Head Blight on Wheat.</title>
        <authorList>
            <person name="Baroncelli R."/>
            <person name="Zapparata A."/>
            <person name="Piaggeschi G."/>
            <person name="Sarrocco S."/>
            <person name="Vannacci G."/>
        </authorList>
    </citation>
    <scope>NUCLEOTIDE SEQUENCE [LARGE SCALE GENOMIC DNA]</scope>
    <source>
        <strain evidence="5 6">T6085</strain>
    </source>
</reference>
<accession>A0A2P4ZTS7</accession>
<keyword evidence="4" id="KW-0732">Signal</keyword>
<comment type="caution">
    <text evidence="5">The sequence shown here is derived from an EMBL/GenBank/DDBJ whole genome shotgun (WGS) entry which is preliminary data.</text>
</comment>
<evidence type="ECO:0000256" key="1">
    <source>
        <dbReference type="ARBA" id="ARBA00006484"/>
    </source>
</evidence>
<dbReference type="Pfam" id="PF00106">
    <property type="entry name" value="adh_short"/>
    <property type="match status" value="1"/>
</dbReference>
<keyword evidence="2" id="KW-0521">NADP</keyword>
<comment type="similarity">
    <text evidence="1">Belongs to the short-chain dehydrogenases/reductases (SDR) family.</text>
</comment>
<dbReference type="SUPFAM" id="SSF51735">
    <property type="entry name" value="NAD(P)-binding Rossmann-fold domains"/>
    <property type="match status" value="1"/>
</dbReference>
<evidence type="ECO:0000256" key="3">
    <source>
        <dbReference type="ARBA" id="ARBA00023002"/>
    </source>
</evidence>
<proteinExistence type="inferred from homology"/>
<feature type="signal peptide" evidence="4">
    <location>
        <begin position="1"/>
        <end position="24"/>
    </location>
</feature>
<dbReference type="STRING" id="398673.A0A2P4ZTS7"/>
<dbReference type="PROSITE" id="PS00061">
    <property type="entry name" value="ADH_SHORT"/>
    <property type="match status" value="1"/>
</dbReference>
<gene>
    <name evidence="5" type="ORF">TGAM01_v203449</name>
</gene>
<dbReference type="GeneID" id="29981311"/>
<name>A0A2P4ZTS7_9HYPO</name>
<dbReference type="GO" id="GO:0019433">
    <property type="term" value="P:triglyceride catabolic process"/>
    <property type="evidence" value="ECO:0007669"/>
    <property type="project" value="TreeGrafter"/>
</dbReference>